<evidence type="ECO:0000313" key="2">
    <source>
        <dbReference type="Proteomes" id="UP001164250"/>
    </source>
</evidence>
<dbReference type="Proteomes" id="UP001164250">
    <property type="component" value="Chromosome 10"/>
</dbReference>
<keyword evidence="2" id="KW-1185">Reference proteome</keyword>
<name>A0ACC1AIU8_9ROSI</name>
<sequence>MDLIVPTNHVHEGFCSFQHFHGESTRNSSFFSARRGAYKVGIKLSSKKVYVRYKAPFLVQSADSFDCKKRKPQGFQKQTRVFAVSKNETLSSNAKLKNVQKSPHGHLVNGHISSSQENSSHNFEEFESNNHLRRLVRNGELEEGFKFLESMVYHGDIPDIIPCTSLIRGFCKISGYCKSGEIDNALRLLDRMSVAPDVVTYNTILRTLCDSGKLSLAMKGLKPDAITYSSLVGGLSREGIAYEGLAKEALELLNQLCSKGVVKKSSAEQVAVKM</sequence>
<organism evidence="1 2">
    <name type="scientific">Pistacia atlantica</name>
    <dbReference type="NCBI Taxonomy" id="434234"/>
    <lineage>
        <taxon>Eukaryota</taxon>
        <taxon>Viridiplantae</taxon>
        <taxon>Streptophyta</taxon>
        <taxon>Embryophyta</taxon>
        <taxon>Tracheophyta</taxon>
        <taxon>Spermatophyta</taxon>
        <taxon>Magnoliopsida</taxon>
        <taxon>eudicotyledons</taxon>
        <taxon>Gunneridae</taxon>
        <taxon>Pentapetalae</taxon>
        <taxon>rosids</taxon>
        <taxon>malvids</taxon>
        <taxon>Sapindales</taxon>
        <taxon>Anacardiaceae</taxon>
        <taxon>Pistacia</taxon>
    </lineage>
</organism>
<comment type="caution">
    <text evidence="1">The sequence shown here is derived from an EMBL/GenBank/DDBJ whole genome shotgun (WGS) entry which is preliminary data.</text>
</comment>
<reference evidence="2" key="1">
    <citation type="journal article" date="2023" name="G3 (Bethesda)">
        <title>Genome assembly and association tests identify interacting loci associated with vigor, precocity, and sex in interspecific pistachio rootstocks.</title>
        <authorList>
            <person name="Palmer W."/>
            <person name="Jacygrad E."/>
            <person name="Sagayaradj S."/>
            <person name="Cavanaugh K."/>
            <person name="Han R."/>
            <person name="Bertier L."/>
            <person name="Beede B."/>
            <person name="Kafkas S."/>
            <person name="Golino D."/>
            <person name="Preece J."/>
            <person name="Michelmore R."/>
        </authorList>
    </citation>
    <scope>NUCLEOTIDE SEQUENCE [LARGE SCALE GENOMIC DNA]</scope>
</reference>
<protein>
    <submittedName>
        <fullName evidence="1">Uncharacterized protein</fullName>
    </submittedName>
</protein>
<evidence type="ECO:0000313" key="1">
    <source>
        <dbReference type="EMBL" id="KAJ0086590.1"/>
    </source>
</evidence>
<accession>A0ACC1AIU8</accession>
<proteinExistence type="predicted"/>
<dbReference type="EMBL" id="CM047906">
    <property type="protein sequence ID" value="KAJ0086590.1"/>
    <property type="molecule type" value="Genomic_DNA"/>
</dbReference>
<gene>
    <name evidence="1" type="ORF">Patl1_08707</name>
</gene>